<feature type="compositionally biased region" description="Low complexity" evidence="9">
    <location>
        <begin position="58"/>
        <end position="67"/>
    </location>
</feature>
<gene>
    <name evidence="11" type="ORF">BOKJ2_LOCUS3212</name>
</gene>
<evidence type="ECO:0000256" key="1">
    <source>
        <dbReference type="ARBA" id="ARBA00005527"/>
    </source>
</evidence>
<keyword evidence="4 7" id="KW-0547">Nucleotide-binding</keyword>
<dbReference type="InterPro" id="IPR011009">
    <property type="entry name" value="Kinase-like_dom_sf"/>
</dbReference>
<evidence type="ECO:0000256" key="6">
    <source>
        <dbReference type="ARBA" id="ARBA00022840"/>
    </source>
</evidence>
<evidence type="ECO:0000256" key="9">
    <source>
        <dbReference type="SAM" id="MobiDB-lite"/>
    </source>
</evidence>
<sequence>MSATEEVKKPSVVSANKTEEKQVTKTEDKTQTQSKDVPSATELDTEDENHSSPSRKQNSNASASAKNFSPISIPKQELKAAAKGCKKDAEENEHFDPVFYKNLVAMRQHDQTKRPTFNSQPESAYEEGEIVLDVIAKKVSKAKDIRCHLKVKQQAYLGSGAFSDVYKGVVKPKDKKGCEEVTVAIKKIWPDPSREDRQISIHRKLDHPNLIKLMYYYVCIHPKTKDTMWSLVLELMPSTVSQEQGKRMDRGTLLPALYAKLFMYQTFCGLLYLEKSRYFHRDVKPDNLLVNMATGVLKIGDFGSARKYRNYERNNAYQVTRYYRAPELCMKFTRYDTTVDAWAAGCILAEMLTNRVIFYGENNADQLKKIFRICGTPSIDQLKECVPGHELDPDILKDKYPPANWFKILKRYNRSVTEVHADIVGSILRYECNKRLRGLDALKHPFFDSLRKPTAKLPDGSPLPFLEHLNETKKSVAA</sequence>
<dbReference type="EMBL" id="CAJFDH010000002">
    <property type="protein sequence ID" value="CAD5210474.1"/>
    <property type="molecule type" value="Genomic_DNA"/>
</dbReference>
<dbReference type="PROSITE" id="PS00107">
    <property type="entry name" value="PROTEIN_KINASE_ATP"/>
    <property type="match status" value="1"/>
</dbReference>
<dbReference type="InterPro" id="IPR008271">
    <property type="entry name" value="Ser/Thr_kinase_AS"/>
</dbReference>
<name>A0A811K4Y2_9BILA</name>
<dbReference type="PROSITE" id="PS00108">
    <property type="entry name" value="PROTEIN_KINASE_ST"/>
    <property type="match status" value="1"/>
</dbReference>
<feature type="domain" description="Protein kinase" evidence="10">
    <location>
        <begin position="151"/>
        <end position="447"/>
    </location>
</feature>
<dbReference type="SMART" id="SM00220">
    <property type="entry name" value="S_TKc"/>
    <property type="match status" value="1"/>
</dbReference>
<dbReference type="Pfam" id="PF00069">
    <property type="entry name" value="Pkinase"/>
    <property type="match status" value="1"/>
</dbReference>
<dbReference type="PANTHER" id="PTHR24057">
    <property type="entry name" value="GLYCOGEN SYNTHASE KINASE-3 ALPHA"/>
    <property type="match status" value="1"/>
</dbReference>
<dbReference type="Gene3D" id="1.10.510.10">
    <property type="entry name" value="Transferase(Phosphotransferase) domain 1"/>
    <property type="match status" value="1"/>
</dbReference>
<dbReference type="AlphaFoldDB" id="A0A811K4Y2"/>
<dbReference type="FunFam" id="1.10.510.10:FF:000624">
    <property type="entry name" value="Mitogen-activated protein kinase"/>
    <property type="match status" value="1"/>
</dbReference>
<keyword evidence="12" id="KW-1185">Reference proteome</keyword>
<evidence type="ECO:0000256" key="3">
    <source>
        <dbReference type="ARBA" id="ARBA00022679"/>
    </source>
</evidence>
<keyword evidence="2 8" id="KW-0723">Serine/threonine-protein kinase</keyword>
<comment type="caution">
    <text evidence="11">The sequence shown here is derived from an EMBL/GenBank/DDBJ whole genome shotgun (WGS) entry which is preliminary data.</text>
</comment>
<feature type="compositionally biased region" description="Basic and acidic residues" evidence="9">
    <location>
        <begin position="17"/>
        <end position="30"/>
    </location>
</feature>
<evidence type="ECO:0000256" key="7">
    <source>
        <dbReference type="PROSITE-ProRule" id="PRU10141"/>
    </source>
</evidence>
<dbReference type="InterPro" id="IPR000719">
    <property type="entry name" value="Prot_kinase_dom"/>
</dbReference>
<proteinExistence type="inferred from homology"/>
<dbReference type="OrthoDB" id="5845748at2759"/>
<keyword evidence="6 7" id="KW-0067">ATP-binding</keyword>
<dbReference type="GO" id="GO:0007165">
    <property type="term" value="P:signal transduction"/>
    <property type="evidence" value="ECO:0007669"/>
    <property type="project" value="TreeGrafter"/>
</dbReference>
<keyword evidence="5" id="KW-0418">Kinase</keyword>
<evidence type="ECO:0000256" key="5">
    <source>
        <dbReference type="ARBA" id="ARBA00022777"/>
    </source>
</evidence>
<dbReference type="SUPFAM" id="SSF56112">
    <property type="entry name" value="Protein kinase-like (PK-like)"/>
    <property type="match status" value="1"/>
</dbReference>
<accession>A0A811K4Y2</accession>
<dbReference type="Proteomes" id="UP000614601">
    <property type="component" value="Unassembled WGS sequence"/>
</dbReference>
<evidence type="ECO:0000256" key="2">
    <source>
        <dbReference type="ARBA" id="ARBA00022527"/>
    </source>
</evidence>
<evidence type="ECO:0000313" key="11">
    <source>
        <dbReference type="EMBL" id="CAD5210474.1"/>
    </source>
</evidence>
<protein>
    <recommendedName>
        <fullName evidence="10">Protein kinase domain-containing protein</fullName>
    </recommendedName>
</protein>
<reference evidence="11" key="1">
    <citation type="submission" date="2020-09" db="EMBL/GenBank/DDBJ databases">
        <authorList>
            <person name="Kikuchi T."/>
        </authorList>
    </citation>
    <scope>NUCLEOTIDE SEQUENCE</scope>
    <source>
        <strain evidence="11">SH1</strain>
    </source>
</reference>
<evidence type="ECO:0000259" key="10">
    <source>
        <dbReference type="PROSITE" id="PS50011"/>
    </source>
</evidence>
<dbReference type="GO" id="GO:0004674">
    <property type="term" value="F:protein serine/threonine kinase activity"/>
    <property type="evidence" value="ECO:0007669"/>
    <property type="project" value="UniProtKB-KW"/>
</dbReference>
<dbReference type="GO" id="GO:0030154">
    <property type="term" value="P:cell differentiation"/>
    <property type="evidence" value="ECO:0007669"/>
    <property type="project" value="TreeGrafter"/>
</dbReference>
<dbReference type="GO" id="GO:0005524">
    <property type="term" value="F:ATP binding"/>
    <property type="evidence" value="ECO:0007669"/>
    <property type="project" value="UniProtKB-UniRule"/>
</dbReference>
<dbReference type="GO" id="GO:0005634">
    <property type="term" value="C:nucleus"/>
    <property type="evidence" value="ECO:0007669"/>
    <property type="project" value="TreeGrafter"/>
</dbReference>
<dbReference type="GO" id="GO:0090090">
    <property type="term" value="P:negative regulation of canonical Wnt signaling pathway"/>
    <property type="evidence" value="ECO:0007669"/>
    <property type="project" value="TreeGrafter"/>
</dbReference>
<evidence type="ECO:0000256" key="8">
    <source>
        <dbReference type="RuleBase" id="RU000304"/>
    </source>
</evidence>
<dbReference type="Proteomes" id="UP000783686">
    <property type="component" value="Unassembled WGS sequence"/>
</dbReference>
<dbReference type="InterPro" id="IPR017441">
    <property type="entry name" value="Protein_kinase_ATP_BS"/>
</dbReference>
<dbReference type="GO" id="GO:0070507">
    <property type="term" value="P:regulation of microtubule cytoskeleton organization"/>
    <property type="evidence" value="ECO:0007669"/>
    <property type="project" value="TreeGrafter"/>
</dbReference>
<dbReference type="EMBL" id="CAJFCW020000002">
    <property type="protein sequence ID" value="CAG9091434.1"/>
    <property type="molecule type" value="Genomic_DNA"/>
</dbReference>
<keyword evidence="3" id="KW-0808">Transferase</keyword>
<dbReference type="PROSITE" id="PS50011">
    <property type="entry name" value="PROTEIN_KINASE_DOM"/>
    <property type="match status" value="1"/>
</dbReference>
<dbReference type="InterPro" id="IPR050591">
    <property type="entry name" value="GSK-3"/>
</dbReference>
<dbReference type="Gene3D" id="3.30.200.20">
    <property type="entry name" value="Phosphorylase Kinase, domain 1"/>
    <property type="match status" value="1"/>
</dbReference>
<dbReference type="GO" id="GO:0030424">
    <property type="term" value="C:axon"/>
    <property type="evidence" value="ECO:0007669"/>
    <property type="project" value="TreeGrafter"/>
</dbReference>
<organism evidence="11 12">
    <name type="scientific">Bursaphelenchus okinawaensis</name>
    <dbReference type="NCBI Taxonomy" id="465554"/>
    <lineage>
        <taxon>Eukaryota</taxon>
        <taxon>Metazoa</taxon>
        <taxon>Ecdysozoa</taxon>
        <taxon>Nematoda</taxon>
        <taxon>Chromadorea</taxon>
        <taxon>Rhabditida</taxon>
        <taxon>Tylenchina</taxon>
        <taxon>Tylenchomorpha</taxon>
        <taxon>Aphelenchoidea</taxon>
        <taxon>Aphelenchoididae</taxon>
        <taxon>Bursaphelenchus</taxon>
    </lineage>
</organism>
<evidence type="ECO:0000256" key="4">
    <source>
        <dbReference type="ARBA" id="ARBA00022741"/>
    </source>
</evidence>
<evidence type="ECO:0000313" key="12">
    <source>
        <dbReference type="Proteomes" id="UP000614601"/>
    </source>
</evidence>
<comment type="similarity">
    <text evidence="1">Belongs to the protein kinase superfamily. CMGC Ser/Thr protein kinase family. GSK-3 subfamily.</text>
</comment>
<dbReference type="GO" id="GO:0005829">
    <property type="term" value="C:cytosol"/>
    <property type="evidence" value="ECO:0007669"/>
    <property type="project" value="TreeGrafter"/>
</dbReference>
<feature type="binding site" evidence="7">
    <location>
        <position position="187"/>
    </location>
    <ligand>
        <name>ATP</name>
        <dbReference type="ChEBI" id="CHEBI:30616"/>
    </ligand>
</feature>
<feature type="region of interest" description="Disordered" evidence="9">
    <location>
        <begin position="1"/>
        <end position="72"/>
    </location>
</feature>
<dbReference type="GO" id="GO:0032436">
    <property type="term" value="P:positive regulation of proteasomal ubiquitin-dependent protein catabolic process"/>
    <property type="evidence" value="ECO:0007669"/>
    <property type="project" value="TreeGrafter"/>
</dbReference>
<dbReference type="PANTHER" id="PTHR24057:SF18">
    <property type="entry name" value="SERINE_THREONINE-PROTEIN KINASE R03D7.5-RELATED"/>
    <property type="match status" value="1"/>
</dbReference>